<keyword evidence="2" id="KW-0479">Metal-binding</keyword>
<dbReference type="Pfam" id="PF24827">
    <property type="entry name" value="AstE_AspA_cat"/>
    <property type="match status" value="1"/>
</dbReference>
<keyword evidence="4" id="KW-0862">Zinc</keyword>
<evidence type="ECO:0000256" key="2">
    <source>
        <dbReference type="ARBA" id="ARBA00022723"/>
    </source>
</evidence>
<keyword evidence="7" id="KW-1185">Reference proteome</keyword>
<dbReference type="GO" id="GO:0016811">
    <property type="term" value="F:hydrolase activity, acting on carbon-nitrogen (but not peptide) bonds, in linear amides"/>
    <property type="evidence" value="ECO:0007669"/>
    <property type="project" value="InterPro"/>
</dbReference>
<dbReference type="KEGG" id="bwa:HLV38_04935"/>
<dbReference type="InterPro" id="IPR055438">
    <property type="entry name" value="AstE_AspA_cat"/>
</dbReference>
<dbReference type="GO" id="GO:0016788">
    <property type="term" value="F:hydrolase activity, acting on ester bonds"/>
    <property type="evidence" value="ECO:0007669"/>
    <property type="project" value="InterPro"/>
</dbReference>
<gene>
    <name evidence="6" type="ORF">HLV38_04935</name>
</gene>
<evidence type="ECO:0000313" key="7">
    <source>
        <dbReference type="Proteomes" id="UP000503297"/>
    </source>
</evidence>
<dbReference type="RefSeq" id="WP_173164714.1">
    <property type="nucleotide sequence ID" value="NZ_CP053716.1"/>
</dbReference>
<keyword evidence="3" id="KW-0378">Hydrolase</keyword>
<dbReference type="AlphaFoldDB" id="A0A6M8J1U2"/>
<feature type="domain" description="Succinylglutamate desuccinylase/Aspartoacylase catalytic" evidence="5">
    <location>
        <begin position="49"/>
        <end position="234"/>
    </location>
</feature>
<dbReference type="EMBL" id="CP053716">
    <property type="protein sequence ID" value="QKF07534.1"/>
    <property type="molecule type" value="Genomic_DNA"/>
</dbReference>
<dbReference type="InterPro" id="IPR043795">
    <property type="entry name" value="N-alpha-Ac-DABA-like"/>
</dbReference>
<evidence type="ECO:0000256" key="3">
    <source>
        <dbReference type="ARBA" id="ARBA00022801"/>
    </source>
</evidence>
<dbReference type="PANTHER" id="PTHR37326:SF1">
    <property type="entry name" value="BLL3975 PROTEIN"/>
    <property type="match status" value="1"/>
</dbReference>
<name>A0A6M8J1U2_9ACTN</name>
<sequence>MYDFICSDATTVSLGDALTRRGQRLCGRLVVPGSNAHVATTLVMGETEGPTLLVSAGVHGAEYVGIGAAGLLAQRTQPSELTGTLIVLHCCNLGAFLNHVIDVMPEDGLNLNRAFPTTDADTPSQCMARFIEGIACSYADAHLDVHSGDAHQDLLPHCYYSANPAFGDTARRSHELALSLGLPFAVATLGTRCVYQNANWRGVPSVLTEMGRQGVYDPELADQYAVSLMRGLAHLGMLRQPPGRAPRTADLLTASYPEAPMEGCWHPLVKVGDRVKTGQLLGTIRSFFGDELARIEAQQDGVVLYLTTALSTRKGAELLAYGA</sequence>
<evidence type="ECO:0000259" key="5">
    <source>
        <dbReference type="Pfam" id="PF24827"/>
    </source>
</evidence>
<evidence type="ECO:0000313" key="6">
    <source>
        <dbReference type="EMBL" id="QKF07534.1"/>
    </source>
</evidence>
<dbReference type="PANTHER" id="PTHR37326">
    <property type="entry name" value="BLL3975 PROTEIN"/>
    <property type="match status" value="1"/>
</dbReference>
<dbReference type="Gene3D" id="3.40.630.10">
    <property type="entry name" value="Zn peptidases"/>
    <property type="match status" value="1"/>
</dbReference>
<proteinExistence type="predicted"/>
<dbReference type="SUPFAM" id="SSF53187">
    <property type="entry name" value="Zn-dependent exopeptidases"/>
    <property type="match status" value="1"/>
</dbReference>
<comment type="cofactor">
    <cofactor evidence="1">
        <name>Zn(2+)</name>
        <dbReference type="ChEBI" id="CHEBI:29105"/>
    </cofactor>
</comment>
<reference evidence="7" key="1">
    <citation type="submission" date="2020-05" db="EMBL/GenBank/DDBJ databases">
        <title>Novel species in genus Nocardioides.</title>
        <authorList>
            <person name="Zhang G."/>
        </authorList>
    </citation>
    <scope>NUCLEOTIDE SEQUENCE [LARGE SCALE GENOMIC DNA]</scope>
    <source>
        <strain evidence="7">zg-1050</strain>
    </source>
</reference>
<evidence type="ECO:0000256" key="1">
    <source>
        <dbReference type="ARBA" id="ARBA00001947"/>
    </source>
</evidence>
<organism evidence="6 7">
    <name type="scientific">Berryella wangjianweii</name>
    <dbReference type="NCBI Taxonomy" id="2734634"/>
    <lineage>
        <taxon>Bacteria</taxon>
        <taxon>Bacillati</taxon>
        <taxon>Actinomycetota</taxon>
        <taxon>Coriobacteriia</taxon>
        <taxon>Eggerthellales</taxon>
        <taxon>Eggerthellaceae</taxon>
        <taxon>Berryella</taxon>
    </lineage>
</organism>
<protein>
    <recommendedName>
        <fullName evidence="5">Succinylglutamate desuccinylase/Aspartoacylase catalytic domain-containing protein</fullName>
    </recommendedName>
</protein>
<accession>A0A6M8J1U2</accession>
<dbReference type="GO" id="GO:0046872">
    <property type="term" value="F:metal ion binding"/>
    <property type="evidence" value="ECO:0007669"/>
    <property type="project" value="UniProtKB-KW"/>
</dbReference>
<dbReference type="InterPro" id="IPR053138">
    <property type="entry name" value="N-alpha-Ac-DABA_deacetylase"/>
</dbReference>
<dbReference type="Proteomes" id="UP000503297">
    <property type="component" value="Chromosome"/>
</dbReference>
<evidence type="ECO:0000256" key="4">
    <source>
        <dbReference type="ARBA" id="ARBA00022833"/>
    </source>
</evidence>
<dbReference type="PIRSF" id="PIRSF039012">
    <property type="entry name" value="ASP"/>
    <property type="match status" value="1"/>
</dbReference>